<dbReference type="Proteomes" id="UP000036410">
    <property type="component" value="Chromosome"/>
</dbReference>
<dbReference type="Pfam" id="PF01081">
    <property type="entry name" value="Aldolase"/>
    <property type="match status" value="1"/>
</dbReference>
<evidence type="ECO:0000313" key="6">
    <source>
        <dbReference type="EMBL" id="AKP77044.1"/>
    </source>
</evidence>
<evidence type="ECO:0000256" key="2">
    <source>
        <dbReference type="ARBA" id="ARBA00006906"/>
    </source>
</evidence>
<evidence type="ECO:0000256" key="3">
    <source>
        <dbReference type="ARBA" id="ARBA00011233"/>
    </source>
</evidence>
<dbReference type="InterPro" id="IPR000887">
    <property type="entry name" value="Aldlse_KDPG_KHG"/>
</dbReference>
<dbReference type="PANTHER" id="PTHR30246:SF1">
    <property type="entry name" value="2-DEHYDRO-3-DEOXY-6-PHOSPHOGALACTONATE ALDOLASE-RELATED"/>
    <property type="match status" value="1"/>
</dbReference>
<keyword evidence="4" id="KW-0456">Lyase</keyword>
<sequence length="220" mass="23227">MSRKREVMNGICKSSVVAVLRGTEAEVLTTARAAIDGGIQAIELTMTVPNAIDILRQLKSECASQSVYIGMGTVMDVHSAVSALQAGADFVVTPHLDMDIIAVSHQYQALVMPGTFTMTEMVTALKAGCEILKLFPADLAGTAHIKNVKGPLPQANIMPTGGVNETNIEHWIQAGAIAVGVGSNLTKAGGDSLDSQKIREYASLLIRKAQQAKLTLSGIR</sequence>
<comment type="subunit">
    <text evidence="3">Homotrimer.</text>
</comment>
<proteinExistence type="inferred from homology"/>
<gene>
    <name evidence="6" type="primary">kdgA_1</name>
    <name evidence="6" type="ORF">AS52_02079</name>
</gene>
<dbReference type="InterPro" id="IPR031338">
    <property type="entry name" value="KDPG/KHG_AS_2"/>
</dbReference>
<keyword evidence="5" id="KW-0119">Carbohydrate metabolism</keyword>
<dbReference type="NCBIfam" id="TIGR01182">
    <property type="entry name" value="eda"/>
    <property type="match status" value="1"/>
</dbReference>
<dbReference type="InterPro" id="IPR013785">
    <property type="entry name" value="Aldolase_TIM"/>
</dbReference>
<name>A0A806TG18_PRIMG</name>
<evidence type="ECO:0000256" key="4">
    <source>
        <dbReference type="ARBA" id="ARBA00023239"/>
    </source>
</evidence>
<dbReference type="SUPFAM" id="SSF51569">
    <property type="entry name" value="Aldolase"/>
    <property type="match status" value="1"/>
</dbReference>
<evidence type="ECO:0000313" key="7">
    <source>
        <dbReference type="Proteomes" id="UP000036410"/>
    </source>
</evidence>
<accession>A0A806TG18</accession>
<dbReference type="GO" id="GO:0016829">
    <property type="term" value="F:lyase activity"/>
    <property type="evidence" value="ECO:0007669"/>
    <property type="project" value="UniProtKB-KW"/>
</dbReference>
<protein>
    <submittedName>
        <fullName evidence="6">KHG/KDPG aldolase</fullName>
    </submittedName>
</protein>
<evidence type="ECO:0000256" key="5">
    <source>
        <dbReference type="ARBA" id="ARBA00023277"/>
    </source>
</evidence>
<organism evidence="6 7">
    <name type="scientific">Priestia megaterium Q3</name>
    <dbReference type="NCBI Taxonomy" id="1452722"/>
    <lineage>
        <taxon>Bacteria</taxon>
        <taxon>Bacillati</taxon>
        <taxon>Bacillota</taxon>
        <taxon>Bacilli</taxon>
        <taxon>Bacillales</taxon>
        <taxon>Bacillaceae</taxon>
        <taxon>Priestia</taxon>
    </lineage>
</organism>
<dbReference type="RefSeq" id="WP_033578814.1">
    <property type="nucleotide sequence ID" value="NZ_CP010586.1"/>
</dbReference>
<comment type="pathway">
    <text evidence="1">Carbohydrate acid metabolism.</text>
</comment>
<dbReference type="AlphaFoldDB" id="A0A806TG18"/>
<dbReference type="Gene3D" id="3.20.20.70">
    <property type="entry name" value="Aldolase class I"/>
    <property type="match status" value="1"/>
</dbReference>
<dbReference type="EMBL" id="CP010586">
    <property type="protein sequence ID" value="AKP77044.1"/>
    <property type="molecule type" value="Genomic_DNA"/>
</dbReference>
<reference evidence="6 7" key="1">
    <citation type="submission" date="2015-01" db="EMBL/GenBank/DDBJ databases">
        <title>Genome sequence of bacillus megaterium Q3.</title>
        <authorList>
            <person name="Wang Y."/>
            <person name="Luo K."/>
            <person name="Bai L."/>
            <person name="Luo F."/>
        </authorList>
    </citation>
    <scope>NUCLEOTIDE SEQUENCE [LARGE SCALE GENOMIC DNA]</scope>
    <source>
        <strain evidence="6 7">Q3</strain>
    </source>
</reference>
<dbReference type="PROSITE" id="PS00160">
    <property type="entry name" value="ALDOLASE_KDPG_KHG_2"/>
    <property type="match status" value="1"/>
</dbReference>
<dbReference type="PANTHER" id="PTHR30246">
    <property type="entry name" value="2-KETO-3-DEOXY-6-PHOSPHOGLUCONATE ALDOLASE"/>
    <property type="match status" value="1"/>
</dbReference>
<dbReference type="CDD" id="cd00452">
    <property type="entry name" value="KDPG_aldolase"/>
    <property type="match status" value="1"/>
</dbReference>
<evidence type="ECO:0000256" key="1">
    <source>
        <dbReference type="ARBA" id="ARBA00004761"/>
    </source>
</evidence>
<comment type="similarity">
    <text evidence="2">Belongs to the KHG/KDPG aldolase family.</text>
</comment>